<evidence type="ECO:0000256" key="2">
    <source>
        <dbReference type="ARBA" id="ARBA00022692"/>
    </source>
</evidence>
<keyword evidence="3 5" id="KW-1133">Transmembrane helix</keyword>
<protein>
    <submittedName>
        <fullName evidence="7">GtrA-like protein</fullName>
    </submittedName>
</protein>
<dbReference type="RefSeq" id="WP_092627388.1">
    <property type="nucleotide sequence ID" value="NZ_FNFM01000004.1"/>
</dbReference>
<name>A0A1G8Z294_ACTMZ</name>
<evidence type="ECO:0000256" key="5">
    <source>
        <dbReference type="SAM" id="Phobius"/>
    </source>
</evidence>
<feature type="domain" description="GtrA/DPMS transmembrane" evidence="6">
    <location>
        <begin position="24"/>
        <end position="148"/>
    </location>
</feature>
<evidence type="ECO:0000313" key="8">
    <source>
        <dbReference type="Proteomes" id="UP000199213"/>
    </source>
</evidence>
<evidence type="ECO:0000259" key="6">
    <source>
        <dbReference type="Pfam" id="PF04138"/>
    </source>
</evidence>
<dbReference type="OrthoDB" id="5185562at2"/>
<keyword evidence="4 5" id="KW-0472">Membrane</keyword>
<gene>
    <name evidence="7" type="ORF">SAMN04487820_104191</name>
</gene>
<dbReference type="InterPro" id="IPR007267">
    <property type="entry name" value="GtrA_DPMS_TM"/>
</dbReference>
<dbReference type="GO" id="GO:0000271">
    <property type="term" value="P:polysaccharide biosynthetic process"/>
    <property type="evidence" value="ECO:0007669"/>
    <property type="project" value="InterPro"/>
</dbReference>
<sequence>MAATPEPPSKSGGTGRYWRLLRGFAAVSALATISSQLVFVVSYWIGSASTLSTVLGWLAGAVPNFFLNRRNWGSTGNSRLGGELTRFALVSVATFLIAAVATNYTEELAHNLFTDSEVRRVALVWGAYFGTYLLMFVVKFFLLDRVVFATPRRREQVR</sequence>
<dbReference type="EMBL" id="FNFM01000004">
    <property type="protein sequence ID" value="SDK09181.1"/>
    <property type="molecule type" value="Genomic_DNA"/>
</dbReference>
<proteinExistence type="predicted"/>
<dbReference type="Proteomes" id="UP000199213">
    <property type="component" value="Unassembled WGS sequence"/>
</dbReference>
<evidence type="ECO:0000256" key="1">
    <source>
        <dbReference type="ARBA" id="ARBA00004141"/>
    </source>
</evidence>
<accession>A0A1G8Z294</accession>
<evidence type="ECO:0000313" key="7">
    <source>
        <dbReference type="EMBL" id="SDK09181.1"/>
    </source>
</evidence>
<comment type="subcellular location">
    <subcellularLocation>
        <location evidence="1">Membrane</location>
        <topology evidence="1">Multi-pass membrane protein</topology>
    </subcellularLocation>
</comment>
<dbReference type="Pfam" id="PF04138">
    <property type="entry name" value="GtrA_DPMS_TM"/>
    <property type="match status" value="1"/>
</dbReference>
<keyword evidence="2 5" id="KW-0812">Transmembrane</keyword>
<evidence type="ECO:0000256" key="4">
    <source>
        <dbReference type="ARBA" id="ARBA00023136"/>
    </source>
</evidence>
<dbReference type="GO" id="GO:0016020">
    <property type="term" value="C:membrane"/>
    <property type="evidence" value="ECO:0007669"/>
    <property type="project" value="UniProtKB-SubCell"/>
</dbReference>
<reference evidence="8" key="1">
    <citation type="submission" date="2016-10" db="EMBL/GenBank/DDBJ databases">
        <authorList>
            <person name="Varghese N."/>
            <person name="Submissions S."/>
        </authorList>
    </citation>
    <scope>NUCLEOTIDE SEQUENCE [LARGE SCALE GENOMIC DNA]</scope>
    <source>
        <strain evidence="8">DSM 45460</strain>
    </source>
</reference>
<keyword evidence="8" id="KW-1185">Reference proteome</keyword>
<dbReference type="AlphaFoldDB" id="A0A1G8Z294"/>
<evidence type="ECO:0000256" key="3">
    <source>
        <dbReference type="ARBA" id="ARBA00022989"/>
    </source>
</evidence>
<feature type="transmembrane region" description="Helical" evidence="5">
    <location>
        <begin position="51"/>
        <end position="67"/>
    </location>
</feature>
<feature type="transmembrane region" description="Helical" evidence="5">
    <location>
        <begin position="87"/>
        <end position="105"/>
    </location>
</feature>
<organism evidence="7 8">
    <name type="scientific">Actinopolyspora mzabensis</name>
    <dbReference type="NCBI Taxonomy" id="995066"/>
    <lineage>
        <taxon>Bacteria</taxon>
        <taxon>Bacillati</taxon>
        <taxon>Actinomycetota</taxon>
        <taxon>Actinomycetes</taxon>
        <taxon>Actinopolysporales</taxon>
        <taxon>Actinopolysporaceae</taxon>
        <taxon>Actinopolyspora</taxon>
    </lineage>
</organism>
<feature type="transmembrane region" description="Helical" evidence="5">
    <location>
        <begin position="20"/>
        <end position="45"/>
    </location>
</feature>
<feature type="transmembrane region" description="Helical" evidence="5">
    <location>
        <begin position="125"/>
        <end position="148"/>
    </location>
</feature>